<accession>A0A5C5C7J7</accession>
<feature type="domain" description="ABC transmembrane type-1" evidence="15">
    <location>
        <begin position="733"/>
        <end position="943"/>
    </location>
</feature>
<dbReference type="Proteomes" id="UP000312594">
    <property type="component" value="Unassembled WGS sequence"/>
</dbReference>
<evidence type="ECO:0000256" key="8">
    <source>
        <dbReference type="ARBA" id="ARBA00023136"/>
    </source>
</evidence>
<dbReference type="PROSITE" id="PS50929">
    <property type="entry name" value="ABC_TM1F"/>
    <property type="match status" value="2"/>
</dbReference>
<feature type="transmembrane region" description="Helical" evidence="13">
    <location>
        <begin position="175"/>
        <end position="193"/>
    </location>
</feature>
<evidence type="ECO:0000256" key="1">
    <source>
        <dbReference type="ARBA" id="ARBA00004429"/>
    </source>
</evidence>
<evidence type="ECO:0000313" key="17">
    <source>
        <dbReference type="Proteomes" id="UP000312594"/>
    </source>
</evidence>
<name>A0A5C5C7J7_EGGLN</name>
<dbReference type="GO" id="GO:0016887">
    <property type="term" value="F:ATP hydrolysis activity"/>
    <property type="evidence" value="ECO:0007669"/>
    <property type="project" value="InterPro"/>
</dbReference>
<evidence type="ECO:0000256" key="11">
    <source>
        <dbReference type="ARBA" id="ARBA00061644"/>
    </source>
</evidence>
<dbReference type="PROSITE" id="PS00211">
    <property type="entry name" value="ABC_TRANSPORTER_1"/>
    <property type="match status" value="2"/>
</dbReference>
<dbReference type="AlphaFoldDB" id="A0A5C5C7J7"/>
<feature type="transmembrane region" description="Helical" evidence="13">
    <location>
        <begin position="72"/>
        <end position="95"/>
    </location>
</feature>
<protein>
    <recommendedName>
        <fullName evidence="12">Fatty acid ABC transporter ATP-binding/permease protein</fullName>
    </recommendedName>
</protein>
<dbReference type="GO" id="GO:0005886">
    <property type="term" value="C:plasma membrane"/>
    <property type="evidence" value="ECO:0007669"/>
    <property type="project" value="UniProtKB-SubCell"/>
</dbReference>
<dbReference type="RefSeq" id="WP_102374032.1">
    <property type="nucleotide sequence ID" value="NZ_VEVP01000004.1"/>
</dbReference>
<dbReference type="CDD" id="cd07346">
    <property type="entry name" value="ABC_6TM_exporters"/>
    <property type="match status" value="1"/>
</dbReference>
<dbReference type="InterPro" id="IPR017871">
    <property type="entry name" value="ABC_transporter-like_CS"/>
</dbReference>
<feature type="domain" description="ABC transporter" evidence="14">
    <location>
        <begin position="973"/>
        <end position="1206"/>
    </location>
</feature>
<dbReference type="EMBL" id="VEVP01000004">
    <property type="protein sequence ID" value="TNU94865.1"/>
    <property type="molecule type" value="Genomic_DNA"/>
</dbReference>
<keyword evidence="4 13" id="KW-0812">Transmembrane</keyword>
<dbReference type="Pfam" id="PF00664">
    <property type="entry name" value="ABC_membrane"/>
    <property type="match status" value="2"/>
</dbReference>
<dbReference type="GO" id="GO:0034040">
    <property type="term" value="F:ATPase-coupled lipid transmembrane transporter activity"/>
    <property type="evidence" value="ECO:0007669"/>
    <property type="project" value="TreeGrafter"/>
</dbReference>
<dbReference type="FunFam" id="3.40.50.300:FF:000221">
    <property type="entry name" value="Multidrug ABC transporter ATP-binding protein"/>
    <property type="match status" value="1"/>
</dbReference>
<evidence type="ECO:0000256" key="3">
    <source>
        <dbReference type="ARBA" id="ARBA00022475"/>
    </source>
</evidence>
<evidence type="ECO:0000256" key="5">
    <source>
        <dbReference type="ARBA" id="ARBA00022741"/>
    </source>
</evidence>
<feature type="transmembrane region" description="Helical" evidence="13">
    <location>
        <begin position="770"/>
        <end position="792"/>
    </location>
</feature>
<evidence type="ECO:0000256" key="2">
    <source>
        <dbReference type="ARBA" id="ARBA00022448"/>
    </source>
</evidence>
<evidence type="ECO:0000256" key="13">
    <source>
        <dbReference type="SAM" id="Phobius"/>
    </source>
</evidence>
<dbReference type="InterPro" id="IPR036640">
    <property type="entry name" value="ABC1_TM_sf"/>
</dbReference>
<feature type="transmembrane region" description="Helical" evidence="13">
    <location>
        <begin position="291"/>
        <end position="314"/>
    </location>
</feature>
<sequence>MSKESKGRKPGALSRCLRFAGRRKPLVFASMALAVLSAAASFVPYVAIYLMIRDAVGVYPNLAAVDVSAMAGYAGLAVAGIVVDVGCYLAALLCSHAAAFDAQYRTKLDIAAHLGRIPLGHVARLGTGRISKVMDESVGGIEQFIGHSIPDLAATAAAPVVLAALLFVFDWRFGVATLAAVAVACVVQFSGYADKRVMASMGRYQEVKEQMGNAAVEYVRGMRVVKAFGQTARSFKRLSDAIKDYTGLSLDVTLFFRNSMPGFTAIINNAYLFVLPVGILLAPGAQDWPTFVLSLVFYLLFVHSISSVFAKILYVSEDGMLAQANIDRIDSVLGIEELSCPEAPKTPKDASVFLRDVTFSYEDDAEPALRDVSLEIPAGTVCAVVGPSGSGKSTLANLVARFWDVDSGQVLVGGVDVREMSQDELMGSLSLVFQDSHLFRESIADNIRRGRPGATDDEVVEAAKAAQADAFISSLPHGYATVIGSEGVHLSGGEQQRIAIARSIISDAPIVVLDEATAFSDPENEHLIQMAFERLMAGKTVIMIAHRLSTVVGADKIVVLDGGRKVEEGTHEELLAASGTYAKMWGQYTEAVEWGIESASTDSKGEVPETSAVHAARDGSVEEHGSAEAFSEPSAGKAPWLQRAFNLSKQGYSGLKRSALACTLSDLALMIPFVCTVAAFAALVGTLAGEPFDASALWAIFAVGIAGAVVVFFASRNDYKKTYVAAYTESEGIRLRLADHLRKLPMSFFNRRDTTDVADRIMGDVTAQESMLSSTLPQLIAGIVSTVVICVMLAFFDWRLACCVMVTLPLSAGVIALSRRHQSRLFERQNRVRLDALARVQDYLEGIKDIRACRAVGKDSAAMEQAMLELKRVTMRVELAVDVSVSLASAILRSGVGLTACVGAVLLASGGVDFMVLLMFLLIVSRVYGPILALVSQLPNLLNLSTKTARIKAVMDEPEARGSASADVPGHDLSFQGVRFGYGDEEVLHGVSFDAQEGRVTALVGPSGSGKSTCAQLAAKFWEPDSGRILCSGKDIAGFSEESWLAHVSIVFQDVILFDDTVANNIRIGREGASDEEVAEAARAAHCLEFIERLPQGFDTVLGENGASLSGGERQRLSIARALLKDAPVVLLDEATASLDPENETLIQRAVGTLCAGKTVIVIAHRLRTVANADKIVVLDSGRVAEEGNHKTLLAEDGLYARLWRLQQESSSWTVPADRGDAADVPTGR</sequence>
<evidence type="ECO:0000259" key="14">
    <source>
        <dbReference type="PROSITE" id="PS50893"/>
    </source>
</evidence>
<proteinExistence type="inferred from homology"/>
<feature type="transmembrane region" description="Helical" evidence="13">
    <location>
        <begin position="266"/>
        <end position="285"/>
    </location>
</feature>
<feature type="transmembrane region" description="Helical" evidence="13">
    <location>
        <begin position="152"/>
        <end position="169"/>
    </location>
</feature>
<dbReference type="Gene3D" id="1.20.1560.10">
    <property type="entry name" value="ABC transporter type 1, transmembrane domain"/>
    <property type="match status" value="2"/>
</dbReference>
<keyword evidence="6 16" id="KW-0067">ATP-binding</keyword>
<dbReference type="PROSITE" id="PS50893">
    <property type="entry name" value="ABC_TRANSPORTER_2"/>
    <property type="match status" value="2"/>
</dbReference>
<evidence type="ECO:0000256" key="4">
    <source>
        <dbReference type="ARBA" id="ARBA00022692"/>
    </source>
</evidence>
<feature type="transmembrane region" description="Helical" evidence="13">
    <location>
        <begin position="798"/>
        <end position="818"/>
    </location>
</feature>
<keyword evidence="3" id="KW-1003">Cell membrane</keyword>
<keyword evidence="2" id="KW-0813">Transport</keyword>
<organism evidence="16 17">
    <name type="scientific">Eggerthella lenta</name>
    <name type="common">Eubacterium lentum</name>
    <dbReference type="NCBI Taxonomy" id="84112"/>
    <lineage>
        <taxon>Bacteria</taxon>
        <taxon>Bacillati</taxon>
        <taxon>Actinomycetota</taxon>
        <taxon>Coriobacteriia</taxon>
        <taxon>Eggerthellales</taxon>
        <taxon>Eggerthellaceae</taxon>
        <taxon>Eggerthella</taxon>
    </lineage>
</organism>
<feature type="transmembrane region" description="Helical" evidence="13">
    <location>
        <begin position="26"/>
        <end position="52"/>
    </location>
</feature>
<keyword evidence="5" id="KW-0547">Nucleotide-binding</keyword>
<dbReference type="Pfam" id="PF00005">
    <property type="entry name" value="ABC_tran"/>
    <property type="match status" value="2"/>
</dbReference>
<dbReference type="FunFam" id="3.40.50.300:FF:000287">
    <property type="entry name" value="Multidrug ABC transporter ATP-binding protein"/>
    <property type="match status" value="1"/>
</dbReference>
<evidence type="ECO:0000256" key="6">
    <source>
        <dbReference type="ARBA" id="ARBA00022840"/>
    </source>
</evidence>
<dbReference type="SMART" id="SM00382">
    <property type="entry name" value="AAA"/>
    <property type="match status" value="2"/>
</dbReference>
<comment type="subcellular location">
    <subcellularLocation>
        <location evidence="1">Cell inner membrane</location>
        <topology evidence="1">Multi-pass membrane protein</topology>
    </subcellularLocation>
</comment>
<feature type="transmembrane region" description="Helical" evidence="13">
    <location>
        <begin position="667"/>
        <end position="689"/>
    </location>
</feature>
<dbReference type="Gene3D" id="3.40.50.300">
    <property type="entry name" value="P-loop containing nucleotide triphosphate hydrolases"/>
    <property type="match status" value="2"/>
</dbReference>
<dbReference type="PANTHER" id="PTHR24221">
    <property type="entry name" value="ATP-BINDING CASSETTE SUB-FAMILY B"/>
    <property type="match status" value="1"/>
</dbReference>
<keyword evidence="8 13" id="KW-0472">Membrane</keyword>
<keyword evidence="7 13" id="KW-1133">Transmembrane helix</keyword>
<evidence type="ECO:0000256" key="10">
    <source>
        <dbReference type="ARBA" id="ARBA00055053"/>
    </source>
</evidence>
<evidence type="ECO:0000256" key="12">
    <source>
        <dbReference type="ARBA" id="ARBA00071747"/>
    </source>
</evidence>
<evidence type="ECO:0000256" key="9">
    <source>
        <dbReference type="ARBA" id="ARBA00023455"/>
    </source>
</evidence>
<comment type="similarity">
    <text evidence="9">Belongs to the ABC transporter superfamily. Siderophore-Fe(3+) uptake transporter (SIUT) (TC 3.A.1.21) family.</text>
</comment>
<dbReference type="SUPFAM" id="SSF90123">
    <property type="entry name" value="ABC transporter transmembrane region"/>
    <property type="match status" value="2"/>
</dbReference>
<comment type="similarity">
    <text evidence="11">Belongs to the ABC transporter superfamily. Lipid exporter (TC 3.A.1.106) family.</text>
</comment>
<dbReference type="GO" id="GO:0140359">
    <property type="term" value="F:ABC-type transporter activity"/>
    <property type="evidence" value="ECO:0007669"/>
    <property type="project" value="InterPro"/>
</dbReference>
<dbReference type="GO" id="GO:0005524">
    <property type="term" value="F:ATP binding"/>
    <property type="evidence" value="ECO:0007669"/>
    <property type="project" value="UniProtKB-KW"/>
</dbReference>
<dbReference type="InterPro" id="IPR011527">
    <property type="entry name" value="ABC1_TM_dom"/>
</dbReference>
<reference evidence="16 17" key="1">
    <citation type="journal article" date="2005" name="Appl. Environ. Microbiol.">
        <title>Intestinal bacterial communities that produce active estrogen-like compounds enterodiol and enterolactone in humans.</title>
        <authorList>
            <person name="Clavel T."/>
            <person name="Henderson G."/>
            <person name="Alpert C.A."/>
            <person name="Philippe C."/>
            <person name="Rigottier-Gois L."/>
            <person name="Dore J."/>
            <person name="Blaut M."/>
        </authorList>
    </citation>
    <scope>NUCLEOTIDE SEQUENCE [LARGE SCALE GENOMIC DNA]</scope>
    <source>
        <strain evidence="16 17">SECO-MT75m2</strain>
    </source>
</reference>
<dbReference type="InterPro" id="IPR039421">
    <property type="entry name" value="Type_1_exporter"/>
</dbReference>
<feature type="domain" description="ABC transporter" evidence="14">
    <location>
        <begin position="352"/>
        <end position="587"/>
    </location>
</feature>
<dbReference type="InterPro" id="IPR027417">
    <property type="entry name" value="P-loop_NTPase"/>
</dbReference>
<gene>
    <name evidence="16" type="ORF">FIC87_03120</name>
</gene>
<evidence type="ECO:0000256" key="7">
    <source>
        <dbReference type="ARBA" id="ARBA00022989"/>
    </source>
</evidence>
<comment type="function">
    <text evidence="10">ABC transporter involved in fatty acid import. Transmembrane domains (TMD) form a pore in the membrane and the ATP-binding domain (NBD) is responsible for energy generation.</text>
</comment>
<dbReference type="SUPFAM" id="SSF52540">
    <property type="entry name" value="P-loop containing nucleoside triphosphate hydrolases"/>
    <property type="match status" value="2"/>
</dbReference>
<dbReference type="InterPro" id="IPR003439">
    <property type="entry name" value="ABC_transporter-like_ATP-bd"/>
</dbReference>
<dbReference type="InterPro" id="IPR003593">
    <property type="entry name" value="AAA+_ATPase"/>
</dbReference>
<feature type="transmembrane region" description="Helical" evidence="13">
    <location>
        <begin position="695"/>
        <end position="714"/>
    </location>
</feature>
<dbReference type="PANTHER" id="PTHR24221:SF397">
    <property type="entry name" value="ABC TRANSPORTER, ATP-BINDING TRANSMEMBRANE PROTEIN"/>
    <property type="match status" value="1"/>
</dbReference>
<evidence type="ECO:0000313" key="16">
    <source>
        <dbReference type="EMBL" id="TNU94865.1"/>
    </source>
</evidence>
<comment type="caution">
    <text evidence="16">The sequence shown here is derived from an EMBL/GenBank/DDBJ whole genome shotgun (WGS) entry which is preliminary data.</text>
</comment>
<evidence type="ECO:0000259" key="15">
    <source>
        <dbReference type="PROSITE" id="PS50929"/>
    </source>
</evidence>
<feature type="domain" description="ABC transmembrane type-1" evidence="15">
    <location>
        <begin position="28"/>
        <end position="302"/>
    </location>
</feature>